<protein>
    <submittedName>
        <fullName evidence="1">Uncharacterized protein (TIGR02677 family)</fullName>
    </submittedName>
</protein>
<dbReference type="Proteomes" id="UP001234495">
    <property type="component" value="Unassembled WGS sequence"/>
</dbReference>
<sequence>MTKQLEAVNTLKYATVENAYRYRPIMRFLFEQYEKFRYYNKTEEILAYLKSLNIVEVDFSEEQLYQDMKTLESWDCVISRQDKEMVYTIEDFKKKRLKFQITPLAYEIENTLKKLDELDEVLTGALESKEFDRILKDIEVIAYSNIENETNEVIYDRWITLMRRLENLKRNAANYLSHIKSDKAEQLFKTEEFLLYKEKFTDYLSKFILSMKKTRYKISRTLTDIDISVIDSYIERLIEYFSTIPTIDGTRFNADKNRRIYKEKWMELQNWFVKKPDIECDVDVLLQETDKSIQLISRYALQLTEMKNNARNRKEDYRKLASMFLHCEDVNKAHELAACCFGLSYSRHIFGIQKVTDTKDEEIWEQEIQIIDTVPKNRTYERSKRIKSYVKDKKKEKEEMKNVIFEQMEKEKEIIQALIINNQILMKDLGLKSKKQPIEKFVRKAILDWIAKSVQDKTFTARTQYGRKFTLQKKSTENIELRCVDGILILPDIAFHFEEAK</sequence>
<dbReference type="RefSeq" id="WP_307339320.1">
    <property type="nucleotide sequence ID" value="NZ_JAUSUD010000005.1"/>
</dbReference>
<evidence type="ECO:0000313" key="2">
    <source>
        <dbReference type="Proteomes" id="UP001234495"/>
    </source>
</evidence>
<gene>
    <name evidence="1" type="ORF">J2S19_001534</name>
</gene>
<evidence type="ECO:0000313" key="1">
    <source>
        <dbReference type="EMBL" id="MDQ0230280.1"/>
    </source>
</evidence>
<dbReference type="Pfam" id="PF09660">
    <property type="entry name" value="DUF2397"/>
    <property type="match status" value="1"/>
</dbReference>
<organism evidence="1 2">
    <name type="scientific">Metabacillus malikii</name>
    <dbReference type="NCBI Taxonomy" id="1504265"/>
    <lineage>
        <taxon>Bacteria</taxon>
        <taxon>Bacillati</taxon>
        <taxon>Bacillota</taxon>
        <taxon>Bacilli</taxon>
        <taxon>Bacillales</taxon>
        <taxon>Bacillaceae</taxon>
        <taxon>Metabacillus</taxon>
    </lineage>
</organism>
<accession>A0ABT9ZE50</accession>
<reference evidence="1 2" key="1">
    <citation type="submission" date="2023-07" db="EMBL/GenBank/DDBJ databases">
        <title>Genomic Encyclopedia of Type Strains, Phase IV (KMG-IV): sequencing the most valuable type-strain genomes for metagenomic binning, comparative biology and taxonomic classification.</title>
        <authorList>
            <person name="Goeker M."/>
        </authorList>
    </citation>
    <scope>NUCLEOTIDE SEQUENCE [LARGE SCALE GENOMIC DNA]</scope>
    <source>
        <strain evidence="1 2">DSM 29005</strain>
    </source>
</reference>
<dbReference type="NCBIfam" id="TIGR02677">
    <property type="entry name" value="TIGR02677 family protein"/>
    <property type="match status" value="1"/>
</dbReference>
<keyword evidence="2" id="KW-1185">Reference proteome</keyword>
<name>A0ABT9ZE50_9BACI</name>
<dbReference type="InterPro" id="IPR013493">
    <property type="entry name" value="CHP02677"/>
</dbReference>
<proteinExistence type="predicted"/>
<dbReference type="EMBL" id="JAUSUD010000005">
    <property type="protein sequence ID" value="MDQ0230280.1"/>
    <property type="molecule type" value="Genomic_DNA"/>
</dbReference>
<comment type="caution">
    <text evidence="1">The sequence shown here is derived from an EMBL/GenBank/DDBJ whole genome shotgun (WGS) entry which is preliminary data.</text>
</comment>